<dbReference type="Gene3D" id="3.40.50.970">
    <property type="match status" value="2"/>
</dbReference>
<reference evidence="3" key="1">
    <citation type="submission" date="2015-02" db="EMBL/GenBank/DDBJ databases">
        <title>Draft Genome of Frankia sp. CpI1-S.</title>
        <authorList>
            <person name="Oshone R.T."/>
            <person name="Ngom M."/>
            <person name="Ghodhbane-Gtari F."/>
            <person name="Gtari M."/>
            <person name="Morris K."/>
            <person name="Thomas K."/>
            <person name="Sen A."/>
            <person name="Tisa L.S."/>
        </authorList>
    </citation>
    <scope>NUCLEOTIDE SEQUENCE [LARGE SCALE GENOMIC DNA]</scope>
    <source>
        <strain evidence="3">CpI1-S</strain>
    </source>
</reference>
<comment type="caution">
    <text evidence="2">The sequence shown here is derived from an EMBL/GenBank/DDBJ whole genome shotgun (WGS) entry which is preliminary data.</text>
</comment>
<feature type="compositionally biased region" description="Basic and acidic residues" evidence="1">
    <location>
        <begin position="8"/>
        <end position="19"/>
    </location>
</feature>
<dbReference type="AlphaFoldDB" id="A0A0D8BHL7"/>
<feature type="region of interest" description="Disordered" evidence="1">
    <location>
        <begin position="1"/>
        <end position="153"/>
    </location>
</feature>
<dbReference type="Proteomes" id="UP000032545">
    <property type="component" value="Unassembled WGS sequence"/>
</dbReference>
<dbReference type="GO" id="GO:0004739">
    <property type="term" value="F:pyruvate dehydrogenase (acetyl-transferring) activity"/>
    <property type="evidence" value="ECO:0007669"/>
    <property type="project" value="UniProtKB-EC"/>
</dbReference>
<protein>
    <submittedName>
        <fullName evidence="2">Pyruvate dehydrogenase complex, dehydrogenase (E1) component</fullName>
        <ecNumber evidence="2">1.2.4.1</ecNumber>
    </submittedName>
</protein>
<accession>A0A0D8BHL7</accession>
<dbReference type="PANTHER" id="PTHR43825">
    <property type="entry name" value="PYRUVATE DEHYDROGENASE E1 COMPONENT"/>
    <property type="match status" value="1"/>
</dbReference>
<dbReference type="SUPFAM" id="SSF52518">
    <property type="entry name" value="Thiamin diphosphate-binding fold (THDP-binding)"/>
    <property type="match status" value="1"/>
</dbReference>
<gene>
    <name evidence="2" type="ORF">FF36_02014</name>
</gene>
<keyword evidence="3" id="KW-1185">Reference proteome</keyword>
<dbReference type="GO" id="GO:0000287">
    <property type="term" value="F:magnesium ion binding"/>
    <property type="evidence" value="ECO:0007669"/>
    <property type="project" value="UniProtKB-ARBA"/>
</dbReference>
<feature type="region of interest" description="Disordered" evidence="1">
    <location>
        <begin position="486"/>
        <end position="508"/>
    </location>
</feature>
<name>A0A0D8BHL7_9ACTN</name>
<proteinExistence type="predicted"/>
<dbReference type="InterPro" id="IPR009014">
    <property type="entry name" value="Transketo_C/PFOR_II"/>
</dbReference>
<keyword evidence="2" id="KW-0670">Pyruvate</keyword>
<dbReference type="InterPro" id="IPR051157">
    <property type="entry name" value="PDH/Transketolase"/>
</dbReference>
<feature type="compositionally biased region" description="Low complexity" evidence="1">
    <location>
        <begin position="99"/>
        <end position="113"/>
    </location>
</feature>
<evidence type="ECO:0000313" key="3">
    <source>
        <dbReference type="Proteomes" id="UP000032545"/>
    </source>
</evidence>
<feature type="compositionally biased region" description="Low complexity" evidence="1">
    <location>
        <begin position="120"/>
        <end position="137"/>
    </location>
</feature>
<feature type="compositionally biased region" description="Low complexity" evidence="1">
    <location>
        <begin position="42"/>
        <end position="64"/>
    </location>
</feature>
<keyword evidence="2" id="KW-0560">Oxidoreductase</keyword>
<evidence type="ECO:0000256" key="1">
    <source>
        <dbReference type="SAM" id="MobiDB-lite"/>
    </source>
</evidence>
<dbReference type="PATRIC" id="fig|1502723.3.peg.885"/>
<dbReference type="EC" id="1.2.4.1" evidence="2"/>
<dbReference type="Gene3D" id="3.40.50.920">
    <property type="match status" value="1"/>
</dbReference>
<dbReference type="InterPro" id="IPR029061">
    <property type="entry name" value="THDP-binding"/>
</dbReference>
<dbReference type="EMBL" id="JYFN01000012">
    <property type="protein sequence ID" value="KJE23565.1"/>
    <property type="molecule type" value="Genomic_DNA"/>
</dbReference>
<organism evidence="2 3">
    <name type="scientific">Frankia torreyi</name>
    <dbReference type="NCBI Taxonomy" id="1856"/>
    <lineage>
        <taxon>Bacteria</taxon>
        <taxon>Bacillati</taxon>
        <taxon>Actinomycetota</taxon>
        <taxon>Actinomycetes</taxon>
        <taxon>Frankiales</taxon>
        <taxon>Frankiaceae</taxon>
        <taxon>Frankia</taxon>
    </lineage>
</organism>
<sequence length="969" mass="98494">MGRRPVMRRPEVRPADALRAHAGRGELTMGPDIPDAPDVPDVPDAADAADAADAPDTAAPDATPRPGQEDGAMAPARPPLRSGADIQQDRDEDSMVMSPAAARRPWPADAGEPAGPPAAPGAVVPAAPHGPATPGRPDLIAGSAPEPVTPGPPGGVLDLAALAAVERRLRATATAAVEDGVRSGRRSPAAARSERAGVAAASSIATVLWFDSLRAEDRVSVTPRAAALVHAVHHVLEDARVAGDPIGGPAAGDPPAGWLRPDGAPPLADSRPLRVLGAGNVGPSGTVWAALARRYAGERFDRTPRGRQICLIDYAELRDPAVWETIADERAAHLGELLWVVMVTGTSVSAATGGPGGIGGPGRAARLFEAAGWQVLTVRYGRRLEALFRAPGGHALRSRLDLLTPAEFRDLLHARGADLRRRLAGPGTAGAGISRLLDTLTDEQILACLGDLGGHDIPLLIDAFDEVAADRPTVLFAYTGDRLAPEDGPYPAADTSRRDPPAPAAAQLASRNLASRNGAGAATDVDGAVVALSQDPAARRLARHVARYLDRAPVPLRSPAPVPAHAAARRFPERISTQEAFGDLLRDLPRLAPQAAAAVVTISTRAADPVLAGWLAAAGGPSGGGTASPGSTTDPASRAEPAIIDAVGGVGGATDLMRPGGADDGEGDAPAGRHVAGGLSAAAFGGVLGSLGVAWSRQGLPLLPIGVADEVSAGRVLPGWLAAGSADARSVLAVADTGLDPITRALAWNGGDGAPAGIATTWVPAFAHDLAWCLLAGLGRLARLDGASSLIQLSARPVDQRLAELPVDADGWRRRRALVLAGGYRLHEGGPAAAITLVGVGPVMPEVLRAAAELRSGLGHEVTVVCLTSPGAVFQALQARRGLAEGSDALLAELFPADRRCPMVTVVDGDPRALSFLAGVHGDPISTLGSATPPPDAAGAAVRPGTVPVTVDVIVGTALDLLDETATAG</sequence>
<dbReference type="SUPFAM" id="SSF52922">
    <property type="entry name" value="TK C-terminal domain-like"/>
    <property type="match status" value="1"/>
</dbReference>
<dbReference type="OrthoDB" id="9759664at2"/>
<evidence type="ECO:0000313" key="2">
    <source>
        <dbReference type="EMBL" id="KJE23565.1"/>
    </source>
</evidence>
<dbReference type="PANTHER" id="PTHR43825:SF4">
    <property type="entry name" value="PYRUVATE DEHYDROGENASE E1 COMPONENT"/>
    <property type="match status" value="1"/>
</dbReference>
<reference evidence="2 3" key="2">
    <citation type="journal article" date="2016" name="Genome Announc.">
        <title>Permanent Draft Genome Sequences for Two Variants of Frankia sp. Strain CpI1, the First Frankia Strain Isolated from Root Nodules of Comptonia peregrina.</title>
        <authorList>
            <person name="Oshone R."/>
            <person name="Hurst S.G.IV."/>
            <person name="Abebe-Akele F."/>
            <person name="Simpson S."/>
            <person name="Morris K."/>
            <person name="Thomas W.K."/>
            <person name="Tisa L.S."/>
        </authorList>
    </citation>
    <scope>NUCLEOTIDE SEQUENCE [LARGE SCALE GENOMIC DNA]</scope>
    <source>
        <strain evidence="3">CpI1-S</strain>
    </source>
</reference>